<reference evidence="1 2" key="1">
    <citation type="submission" date="2016-06" db="EMBL/GenBank/DDBJ databases">
        <authorList>
            <person name="Kjaerup R.B."/>
            <person name="Dalgaard T.S."/>
            <person name="Juul-Madsen H.R."/>
        </authorList>
    </citation>
    <scope>NUCLEOTIDE SEQUENCE [LARGE SCALE GENOMIC DNA]</scope>
    <source>
        <strain evidence="1">3</strain>
    </source>
</reference>
<sequence length="57" mass="6139">MIKALPDQRSRAKALCASVPEAHRLPLTVAAVPSFARFAGEPEKAFRDEYLAVSPTG</sequence>
<dbReference type="STRING" id="1860102.ACCAA_80009"/>
<dbReference type="RefSeq" id="WP_186409091.1">
    <property type="nucleotide sequence ID" value="NZ_FLQX01000160.1"/>
</dbReference>
<accession>A0A1A8XY60</accession>
<organism evidence="1 2">
    <name type="scientific">Candidatus Accumulibacter aalborgensis</name>
    <dbReference type="NCBI Taxonomy" id="1860102"/>
    <lineage>
        <taxon>Bacteria</taxon>
        <taxon>Pseudomonadati</taxon>
        <taxon>Pseudomonadota</taxon>
        <taxon>Betaproteobacteria</taxon>
        <taxon>Candidatus Accumulibacter</taxon>
    </lineage>
</organism>
<protein>
    <submittedName>
        <fullName evidence="1">Uncharacterized protein</fullName>
    </submittedName>
</protein>
<dbReference type="Proteomes" id="UP000199169">
    <property type="component" value="Unassembled WGS sequence"/>
</dbReference>
<evidence type="ECO:0000313" key="2">
    <source>
        <dbReference type="Proteomes" id="UP000199169"/>
    </source>
</evidence>
<keyword evidence="2" id="KW-1185">Reference proteome</keyword>
<evidence type="ECO:0000313" key="1">
    <source>
        <dbReference type="EMBL" id="SBT09905.1"/>
    </source>
</evidence>
<gene>
    <name evidence="1" type="ORF">ACCAA_80009</name>
</gene>
<dbReference type="AlphaFoldDB" id="A0A1A8XY60"/>
<name>A0A1A8XY60_9PROT</name>
<dbReference type="EMBL" id="FLQX01000160">
    <property type="protein sequence ID" value="SBT09905.1"/>
    <property type="molecule type" value="Genomic_DNA"/>
</dbReference>
<proteinExistence type="predicted"/>